<dbReference type="RefSeq" id="WP_345641241.1">
    <property type="nucleotide sequence ID" value="NZ_BAABLY010000005.1"/>
</dbReference>
<gene>
    <name evidence="3" type="ORF">WHI96_02760</name>
</gene>
<keyword evidence="2" id="KW-0812">Transmembrane</keyword>
<evidence type="ECO:0000256" key="2">
    <source>
        <dbReference type="SAM" id="Phobius"/>
    </source>
</evidence>
<feature type="compositionally biased region" description="Basic and acidic residues" evidence="1">
    <location>
        <begin position="217"/>
        <end position="233"/>
    </location>
</feature>
<comment type="caution">
    <text evidence="3">The sequence shown here is derived from an EMBL/GenBank/DDBJ whole genome shotgun (WGS) entry which is preliminary data.</text>
</comment>
<dbReference type="EMBL" id="JBEDNP010000001">
    <property type="protein sequence ID" value="MEQ3537726.1"/>
    <property type="molecule type" value="Genomic_DNA"/>
</dbReference>
<evidence type="ECO:0000313" key="4">
    <source>
        <dbReference type="Proteomes" id="UP001464923"/>
    </source>
</evidence>
<organism evidence="3 4">
    <name type="scientific">Pseudonocardia tropica</name>
    <dbReference type="NCBI Taxonomy" id="681289"/>
    <lineage>
        <taxon>Bacteria</taxon>
        <taxon>Bacillati</taxon>
        <taxon>Actinomycetota</taxon>
        <taxon>Actinomycetes</taxon>
        <taxon>Pseudonocardiales</taxon>
        <taxon>Pseudonocardiaceae</taxon>
        <taxon>Pseudonocardia</taxon>
    </lineage>
</organism>
<sequence length="259" mass="28053">MIYAVRRSASDLVGDERVMLMTVIVAAAVDSGVPTSAAQAISAVTTGAALGASGSSAWLVWRGNRDRRETNRELILAATDRGEVEQLYLALIRGAEARSNRAFMASLVAGIGAAAAIIGGAAAGLLFGMPDVGIFTTVTGAVPASISILLGRASTTANRDVKEYFQQLAESRERDREVDRAIRLRSTEIDNDDYYRNEQDEEERQLELEGRSGLADDVERGHPWNSGARRDGNRVTNNYYYGHATADGDDVDEEILRDR</sequence>
<keyword evidence="2" id="KW-0472">Membrane</keyword>
<evidence type="ECO:0000256" key="1">
    <source>
        <dbReference type="SAM" id="MobiDB-lite"/>
    </source>
</evidence>
<keyword evidence="4" id="KW-1185">Reference proteome</keyword>
<feature type="transmembrane region" description="Helical" evidence="2">
    <location>
        <begin position="102"/>
        <end position="126"/>
    </location>
</feature>
<dbReference type="Proteomes" id="UP001464923">
    <property type="component" value="Unassembled WGS sequence"/>
</dbReference>
<evidence type="ECO:0008006" key="5">
    <source>
        <dbReference type="Google" id="ProtNLM"/>
    </source>
</evidence>
<protein>
    <recommendedName>
        <fullName evidence="5">SMODS and SLOG-associating 2TM effector domain-containing protein</fullName>
    </recommendedName>
</protein>
<keyword evidence="2" id="KW-1133">Transmembrane helix</keyword>
<feature type="region of interest" description="Disordered" evidence="1">
    <location>
        <begin position="193"/>
        <end position="259"/>
    </location>
</feature>
<name>A0ABV1JP61_9PSEU</name>
<evidence type="ECO:0000313" key="3">
    <source>
        <dbReference type="EMBL" id="MEQ3537726.1"/>
    </source>
</evidence>
<accession>A0ABV1JP61</accession>
<reference evidence="3 4" key="1">
    <citation type="submission" date="2024-03" db="EMBL/GenBank/DDBJ databases">
        <title>Draft genome sequence of Pseudonocardia tropica JCM 19149.</title>
        <authorList>
            <person name="Butdee W."/>
            <person name="Duangmal K."/>
        </authorList>
    </citation>
    <scope>NUCLEOTIDE SEQUENCE [LARGE SCALE GENOMIC DNA]</scope>
    <source>
        <strain evidence="3 4">JCM 19149</strain>
    </source>
</reference>
<proteinExistence type="predicted"/>
<feature type="transmembrane region" description="Helical" evidence="2">
    <location>
        <begin position="132"/>
        <end position="150"/>
    </location>
</feature>